<sequence>MDSKISQVQLLRTKPTLTTLPSELYDLIFANCNLIDLHFKLRYANKLFYNLVPPFILYQLRTSLLSHPSLQNYHQEVFISKNILNIKLTSKIPPFEIFPWTIKMKLCTSVDRVVSMIVKVVKHFEKINKIGTENNINSMEISLRKKWTWINC</sequence>
<dbReference type="OrthoDB" id="2348062at2759"/>
<name>A0A397TBT2_9GLOM</name>
<gene>
    <name evidence="1" type="ORF">C1645_819043</name>
</gene>
<keyword evidence="2" id="KW-1185">Reference proteome</keyword>
<evidence type="ECO:0000313" key="1">
    <source>
        <dbReference type="EMBL" id="RIA93747.1"/>
    </source>
</evidence>
<proteinExistence type="predicted"/>
<protein>
    <recommendedName>
        <fullName evidence="3">F-box domain-containing protein</fullName>
    </recommendedName>
</protein>
<dbReference type="Proteomes" id="UP000265703">
    <property type="component" value="Unassembled WGS sequence"/>
</dbReference>
<organism evidence="1 2">
    <name type="scientific">Glomus cerebriforme</name>
    <dbReference type="NCBI Taxonomy" id="658196"/>
    <lineage>
        <taxon>Eukaryota</taxon>
        <taxon>Fungi</taxon>
        <taxon>Fungi incertae sedis</taxon>
        <taxon>Mucoromycota</taxon>
        <taxon>Glomeromycotina</taxon>
        <taxon>Glomeromycetes</taxon>
        <taxon>Glomerales</taxon>
        <taxon>Glomeraceae</taxon>
        <taxon>Glomus</taxon>
    </lineage>
</organism>
<evidence type="ECO:0008006" key="3">
    <source>
        <dbReference type="Google" id="ProtNLM"/>
    </source>
</evidence>
<comment type="caution">
    <text evidence="1">The sequence shown here is derived from an EMBL/GenBank/DDBJ whole genome shotgun (WGS) entry which is preliminary data.</text>
</comment>
<reference evidence="1 2" key="1">
    <citation type="submission" date="2018-06" db="EMBL/GenBank/DDBJ databases">
        <title>Comparative genomics reveals the genomic features of Rhizophagus irregularis, R. cerebriforme, R. diaphanum and Gigaspora rosea, and their symbiotic lifestyle signature.</title>
        <authorList>
            <person name="Morin E."/>
            <person name="San Clemente H."/>
            <person name="Chen E.C.H."/>
            <person name="De La Providencia I."/>
            <person name="Hainaut M."/>
            <person name="Kuo A."/>
            <person name="Kohler A."/>
            <person name="Murat C."/>
            <person name="Tang N."/>
            <person name="Roy S."/>
            <person name="Loubradou J."/>
            <person name="Henrissat B."/>
            <person name="Grigoriev I.V."/>
            <person name="Corradi N."/>
            <person name="Roux C."/>
            <person name="Martin F.M."/>
        </authorList>
    </citation>
    <scope>NUCLEOTIDE SEQUENCE [LARGE SCALE GENOMIC DNA]</scope>
    <source>
        <strain evidence="1 2">DAOM 227022</strain>
    </source>
</reference>
<dbReference type="AlphaFoldDB" id="A0A397TBT2"/>
<evidence type="ECO:0000313" key="2">
    <source>
        <dbReference type="Proteomes" id="UP000265703"/>
    </source>
</evidence>
<dbReference type="EMBL" id="QKYT01000098">
    <property type="protein sequence ID" value="RIA93747.1"/>
    <property type="molecule type" value="Genomic_DNA"/>
</dbReference>
<accession>A0A397TBT2</accession>